<dbReference type="InterPro" id="IPR032710">
    <property type="entry name" value="NTF2-like_dom_sf"/>
</dbReference>
<dbReference type="PANTHER" id="PTHR38436:SF1">
    <property type="entry name" value="ESTER CYCLASE"/>
    <property type="match status" value="1"/>
</dbReference>
<accession>A0A1G4G8B8</accession>
<dbReference type="Gene3D" id="3.10.450.50">
    <property type="match status" value="1"/>
</dbReference>
<reference evidence="1 2" key="1">
    <citation type="submission" date="2016-08" db="EMBL/GenBank/DDBJ databases">
        <authorList>
            <person name="Seilhamer J.J."/>
        </authorList>
    </citation>
    <scope>NUCLEOTIDE SEQUENCE [LARGE SCALE GENOMIC DNA]</scope>
    <source>
        <strain evidence="1">ING2-E5A</strain>
    </source>
</reference>
<organism evidence="1 2">
    <name type="scientific">Petrimonas mucosa</name>
    <dbReference type="NCBI Taxonomy" id="1642646"/>
    <lineage>
        <taxon>Bacteria</taxon>
        <taxon>Pseudomonadati</taxon>
        <taxon>Bacteroidota</taxon>
        <taxon>Bacteroidia</taxon>
        <taxon>Bacteroidales</taxon>
        <taxon>Dysgonomonadaceae</taxon>
        <taxon>Petrimonas</taxon>
    </lineage>
</organism>
<dbReference type="GO" id="GO:0030638">
    <property type="term" value="P:polyketide metabolic process"/>
    <property type="evidence" value="ECO:0007669"/>
    <property type="project" value="InterPro"/>
</dbReference>
<dbReference type="PANTHER" id="PTHR38436">
    <property type="entry name" value="POLYKETIDE CYCLASE SNOAL-LIKE DOMAIN"/>
    <property type="match status" value="1"/>
</dbReference>
<dbReference type="Pfam" id="PF07366">
    <property type="entry name" value="SnoaL"/>
    <property type="match status" value="1"/>
</dbReference>
<gene>
    <name evidence="1" type="ORF">ING2E5A_1953</name>
</gene>
<proteinExistence type="predicted"/>
<dbReference type="STRING" id="1642646.ING2E5A_1953"/>
<evidence type="ECO:0000313" key="2">
    <source>
        <dbReference type="Proteomes" id="UP000178485"/>
    </source>
</evidence>
<sequence length="91" mass="10280">MKQDVVDVRKTYPDLRIRIVRQYADNDDVISKIITEGTHLGEWLGIKTSGKKLVITRVNIDRLVNDKIVEHGGAANTNVLQKTKKAIIKNV</sequence>
<dbReference type="Proteomes" id="UP000178485">
    <property type="component" value="Chromosome i"/>
</dbReference>
<protein>
    <submittedName>
        <fullName evidence="1">Uncharacterized protein</fullName>
    </submittedName>
</protein>
<evidence type="ECO:0000313" key="1">
    <source>
        <dbReference type="EMBL" id="SCM58755.1"/>
    </source>
</evidence>
<name>A0A1G4G8B8_9BACT</name>
<dbReference type="InterPro" id="IPR009959">
    <property type="entry name" value="Cyclase_SnoaL-like"/>
</dbReference>
<dbReference type="AlphaFoldDB" id="A0A1G4G8B8"/>
<dbReference type="SUPFAM" id="SSF54427">
    <property type="entry name" value="NTF2-like"/>
    <property type="match status" value="1"/>
</dbReference>
<dbReference type="EMBL" id="LT608328">
    <property type="protein sequence ID" value="SCM58755.1"/>
    <property type="molecule type" value="Genomic_DNA"/>
</dbReference>
<keyword evidence="2" id="KW-1185">Reference proteome</keyword>
<dbReference type="KEGG" id="pmuc:ING2E5A_1953"/>